<evidence type="ECO:0000313" key="3">
    <source>
        <dbReference type="Proteomes" id="UP000198853"/>
    </source>
</evidence>
<evidence type="ECO:0000256" key="1">
    <source>
        <dbReference type="SAM" id="MobiDB-lite"/>
    </source>
</evidence>
<sequence>MNAVGKLREHEQAFKNDRLYRLILNIRRFRSEQLQKLLSHPEEMDVQTFNREVWPLGHAYLSDDEKIDVYQLKNSATINKLEDALQNDTLVYKGNSMWGSGTRVFAPMIKNENEKIELIRTALDILTSEEYTPEEKAKNIQEIKGFGPNIATGLVMVFHPRAFMIFNEKSKEAYRLLKQEAGNGEEFQQYMQQLKADLHMEDFLELDYFLYTWVQTNSDAALAFPFSETFSNKSEAEWAFDFVADVFKKLGVENQDDERLAITYRRNMDGLHVNFCNWIILGLYPSGEIRIPLFQKYEDFHSPATKGRDAGLSTSGRPFPGVLPKGEKKTGRMCPDH</sequence>
<dbReference type="EMBL" id="FNEN01000003">
    <property type="protein sequence ID" value="SDI53189.1"/>
    <property type="molecule type" value="Genomic_DNA"/>
</dbReference>
<dbReference type="Proteomes" id="UP000198853">
    <property type="component" value="Unassembled WGS sequence"/>
</dbReference>
<evidence type="ECO:0000313" key="2">
    <source>
        <dbReference type="EMBL" id="SDI53189.1"/>
    </source>
</evidence>
<proteinExistence type="predicted"/>
<feature type="region of interest" description="Disordered" evidence="1">
    <location>
        <begin position="303"/>
        <end position="337"/>
    </location>
</feature>
<accession>A0A1G8LBV1</accession>
<gene>
    <name evidence="2" type="ORF">SAMN04488123_10315</name>
</gene>
<reference evidence="2 3" key="1">
    <citation type="submission" date="2016-10" db="EMBL/GenBank/DDBJ databases">
        <authorList>
            <person name="de Groot N.N."/>
        </authorList>
    </citation>
    <scope>NUCLEOTIDE SEQUENCE [LARGE SCALE GENOMIC DNA]</scope>
    <source>
        <strain evidence="2 3">DSM 21771</strain>
    </source>
</reference>
<protein>
    <submittedName>
        <fullName evidence="2">Uncharacterized protein</fullName>
    </submittedName>
</protein>
<organism evidence="2 3">
    <name type="scientific">Natribacillus halophilus</name>
    <dbReference type="NCBI Taxonomy" id="549003"/>
    <lineage>
        <taxon>Bacteria</taxon>
        <taxon>Bacillati</taxon>
        <taxon>Bacillota</taxon>
        <taxon>Bacilli</taxon>
        <taxon>Bacillales</taxon>
        <taxon>Bacillaceae</taxon>
        <taxon>Natribacillus</taxon>
    </lineage>
</organism>
<dbReference type="RefSeq" id="WP_090396441.1">
    <property type="nucleotide sequence ID" value="NZ_FNEN01000003.1"/>
</dbReference>
<name>A0A1G8LBV1_9BACI</name>
<dbReference type="AlphaFoldDB" id="A0A1G8LBV1"/>
<keyword evidence="3" id="KW-1185">Reference proteome</keyword>
<dbReference type="OrthoDB" id="9781481at2"/>
<feature type="compositionally biased region" description="Basic and acidic residues" evidence="1">
    <location>
        <begin position="325"/>
        <end position="337"/>
    </location>
</feature>